<keyword evidence="4" id="KW-0297">G-protein coupled receptor</keyword>
<keyword evidence="5" id="KW-0472">Membrane</keyword>
<sequence>MCTGDRGNCIVFCTVCKKSILQCGSSSFADIFIINLSVVDMLFLPGMPFLIHQLLGNGVWYFGETMCTIITALDTNTTKMKYFLSHKTGVE</sequence>
<accession>A0AAV7M3Q5</accession>
<gene>
    <name evidence="10" type="ORF">NDU88_002298</name>
</gene>
<evidence type="ECO:0000256" key="6">
    <source>
        <dbReference type="ARBA" id="ARBA00023170"/>
    </source>
</evidence>
<dbReference type="PANTHER" id="PTHR10489">
    <property type="entry name" value="CELL ADHESION MOLECULE"/>
    <property type="match status" value="1"/>
</dbReference>
<dbReference type="InterPro" id="IPR008361">
    <property type="entry name" value="MCH_rcpt"/>
</dbReference>
<organism evidence="10 11">
    <name type="scientific">Pleurodeles waltl</name>
    <name type="common">Iberian ribbed newt</name>
    <dbReference type="NCBI Taxonomy" id="8319"/>
    <lineage>
        <taxon>Eukaryota</taxon>
        <taxon>Metazoa</taxon>
        <taxon>Chordata</taxon>
        <taxon>Craniata</taxon>
        <taxon>Vertebrata</taxon>
        <taxon>Euteleostomi</taxon>
        <taxon>Amphibia</taxon>
        <taxon>Batrachia</taxon>
        <taxon>Caudata</taxon>
        <taxon>Salamandroidea</taxon>
        <taxon>Salamandridae</taxon>
        <taxon>Pleurodelinae</taxon>
        <taxon>Pleurodeles</taxon>
    </lineage>
</organism>
<keyword evidence="8" id="KW-0807">Transducer</keyword>
<dbReference type="Gene3D" id="1.20.1070.10">
    <property type="entry name" value="Rhodopsin 7-helix transmembrane proteins"/>
    <property type="match status" value="1"/>
</dbReference>
<comment type="caution">
    <text evidence="10">The sequence shown here is derived from an EMBL/GenBank/DDBJ whole genome shotgun (WGS) entry which is preliminary data.</text>
</comment>
<evidence type="ECO:0000256" key="5">
    <source>
        <dbReference type="ARBA" id="ARBA00023136"/>
    </source>
</evidence>
<keyword evidence="3" id="KW-1133">Transmembrane helix</keyword>
<name>A0AAV7M3Q5_PLEWA</name>
<reference evidence="10" key="1">
    <citation type="journal article" date="2022" name="bioRxiv">
        <title>Sequencing and chromosome-scale assembly of the giantPleurodeles waltlgenome.</title>
        <authorList>
            <person name="Brown T."/>
            <person name="Elewa A."/>
            <person name="Iarovenko S."/>
            <person name="Subramanian E."/>
            <person name="Araus A.J."/>
            <person name="Petzold A."/>
            <person name="Susuki M."/>
            <person name="Suzuki K.-i.T."/>
            <person name="Hayashi T."/>
            <person name="Toyoda A."/>
            <person name="Oliveira C."/>
            <person name="Osipova E."/>
            <person name="Leigh N.D."/>
            <person name="Simon A."/>
            <person name="Yun M.H."/>
        </authorList>
    </citation>
    <scope>NUCLEOTIDE SEQUENCE</scope>
    <source>
        <strain evidence="10">20211129_DDA</strain>
        <tissue evidence="10">Liver</tissue>
    </source>
</reference>
<evidence type="ECO:0000256" key="1">
    <source>
        <dbReference type="ARBA" id="ARBA00004141"/>
    </source>
</evidence>
<evidence type="ECO:0000256" key="4">
    <source>
        <dbReference type="ARBA" id="ARBA00023040"/>
    </source>
</evidence>
<dbReference type="InterPro" id="IPR017452">
    <property type="entry name" value="GPCR_Rhodpsn_7TM"/>
</dbReference>
<dbReference type="SUPFAM" id="SSF81321">
    <property type="entry name" value="Family A G protein-coupled receptor-like"/>
    <property type="match status" value="1"/>
</dbReference>
<protein>
    <recommendedName>
        <fullName evidence="9">G-protein coupled receptors family 1 profile domain-containing protein</fullName>
    </recommendedName>
</protein>
<evidence type="ECO:0000256" key="7">
    <source>
        <dbReference type="ARBA" id="ARBA00023180"/>
    </source>
</evidence>
<keyword evidence="7" id="KW-0325">Glycoprotein</keyword>
<dbReference type="AlphaFoldDB" id="A0AAV7M3Q5"/>
<dbReference type="EMBL" id="JANPWB010000014">
    <property type="protein sequence ID" value="KAJ1097172.1"/>
    <property type="molecule type" value="Genomic_DNA"/>
</dbReference>
<dbReference type="Proteomes" id="UP001066276">
    <property type="component" value="Chromosome 10"/>
</dbReference>
<comment type="subcellular location">
    <subcellularLocation>
        <location evidence="1">Membrane</location>
        <topology evidence="1">Multi-pass membrane protein</topology>
    </subcellularLocation>
</comment>
<proteinExistence type="predicted"/>
<dbReference type="Pfam" id="PF00001">
    <property type="entry name" value="7tm_1"/>
    <property type="match status" value="1"/>
</dbReference>
<evidence type="ECO:0000259" key="9">
    <source>
        <dbReference type="PROSITE" id="PS50262"/>
    </source>
</evidence>
<dbReference type="InterPro" id="IPR050119">
    <property type="entry name" value="CCR1-9-like"/>
</dbReference>
<feature type="domain" description="G-protein coupled receptors family 1 profile" evidence="9">
    <location>
        <begin position="7"/>
        <end position="91"/>
    </location>
</feature>
<dbReference type="PANTHER" id="PTHR10489:SF932">
    <property type="entry name" value="G-PROTEIN COUPLED RECEPTORS FAMILY 1 PROFILE DOMAIN-CONTAINING PROTEIN"/>
    <property type="match status" value="1"/>
</dbReference>
<dbReference type="GO" id="GO:0016020">
    <property type="term" value="C:membrane"/>
    <property type="evidence" value="ECO:0007669"/>
    <property type="project" value="UniProtKB-SubCell"/>
</dbReference>
<evidence type="ECO:0000256" key="2">
    <source>
        <dbReference type="ARBA" id="ARBA00022692"/>
    </source>
</evidence>
<dbReference type="PRINTS" id="PR01783">
    <property type="entry name" value="MCHRECEPTOR"/>
</dbReference>
<keyword evidence="6" id="KW-0675">Receptor</keyword>
<dbReference type="GO" id="GO:0004930">
    <property type="term" value="F:G protein-coupled receptor activity"/>
    <property type="evidence" value="ECO:0007669"/>
    <property type="project" value="UniProtKB-KW"/>
</dbReference>
<evidence type="ECO:0000313" key="11">
    <source>
        <dbReference type="Proteomes" id="UP001066276"/>
    </source>
</evidence>
<evidence type="ECO:0000256" key="3">
    <source>
        <dbReference type="ARBA" id="ARBA00022989"/>
    </source>
</evidence>
<dbReference type="PROSITE" id="PS50262">
    <property type="entry name" value="G_PROTEIN_RECEP_F1_2"/>
    <property type="match status" value="1"/>
</dbReference>
<dbReference type="InterPro" id="IPR000276">
    <property type="entry name" value="GPCR_Rhodpsn"/>
</dbReference>
<evidence type="ECO:0000313" key="10">
    <source>
        <dbReference type="EMBL" id="KAJ1097172.1"/>
    </source>
</evidence>
<evidence type="ECO:0000256" key="8">
    <source>
        <dbReference type="ARBA" id="ARBA00023224"/>
    </source>
</evidence>
<keyword evidence="11" id="KW-1185">Reference proteome</keyword>
<keyword evidence="2" id="KW-0812">Transmembrane</keyword>